<evidence type="ECO:0000256" key="8">
    <source>
        <dbReference type="RuleBase" id="RU363041"/>
    </source>
</evidence>
<feature type="transmembrane region" description="Helical" evidence="8">
    <location>
        <begin position="204"/>
        <end position="222"/>
    </location>
</feature>
<feature type="transmembrane region" description="Helical" evidence="8">
    <location>
        <begin position="49"/>
        <end position="69"/>
    </location>
</feature>
<evidence type="ECO:0000313" key="9">
    <source>
        <dbReference type="EMBL" id="MEF7613623.1"/>
    </source>
</evidence>
<evidence type="ECO:0000256" key="3">
    <source>
        <dbReference type="ARBA" id="ARBA00022448"/>
    </source>
</evidence>
<dbReference type="PANTHER" id="PTHR30269">
    <property type="entry name" value="TRANSMEMBRANE PROTEIN YFCA"/>
    <property type="match status" value="1"/>
</dbReference>
<keyword evidence="4 8" id="KW-1003">Cell membrane</keyword>
<accession>A0AAW9QBR2</accession>
<feature type="transmembrane region" description="Helical" evidence="8">
    <location>
        <begin position="228"/>
        <end position="246"/>
    </location>
</feature>
<organism evidence="9 10">
    <name type="scientific">Aquincola agrisoli</name>
    <dbReference type="NCBI Taxonomy" id="3119538"/>
    <lineage>
        <taxon>Bacteria</taxon>
        <taxon>Pseudomonadati</taxon>
        <taxon>Pseudomonadota</taxon>
        <taxon>Betaproteobacteria</taxon>
        <taxon>Burkholderiales</taxon>
        <taxon>Sphaerotilaceae</taxon>
        <taxon>Aquincola</taxon>
    </lineage>
</organism>
<keyword evidence="6 8" id="KW-1133">Transmembrane helix</keyword>
<evidence type="ECO:0000256" key="6">
    <source>
        <dbReference type="ARBA" id="ARBA00022989"/>
    </source>
</evidence>
<reference evidence="9 10" key="1">
    <citation type="submission" date="2024-02" db="EMBL/GenBank/DDBJ databases">
        <title>Genome sequence of Aquincola sp. MAHUQ-54.</title>
        <authorList>
            <person name="Huq M.A."/>
        </authorList>
    </citation>
    <scope>NUCLEOTIDE SEQUENCE [LARGE SCALE GENOMIC DNA]</scope>
    <source>
        <strain evidence="9 10">MAHUQ-54</strain>
    </source>
</reference>
<evidence type="ECO:0000256" key="1">
    <source>
        <dbReference type="ARBA" id="ARBA00004651"/>
    </source>
</evidence>
<gene>
    <name evidence="9" type="ORF">V4F39_06845</name>
</gene>
<dbReference type="PANTHER" id="PTHR30269:SF37">
    <property type="entry name" value="MEMBRANE TRANSPORTER PROTEIN"/>
    <property type="match status" value="1"/>
</dbReference>
<feature type="transmembrane region" description="Helical" evidence="8">
    <location>
        <begin position="76"/>
        <end position="96"/>
    </location>
</feature>
<proteinExistence type="inferred from homology"/>
<evidence type="ECO:0000313" key="10">
    <source>
        <dbReference type="Proteomes" id="UP001336250"/>
    </source>
</evidence>
<dbReference type="RefSeq" id="WP_332288565.1">
    <property type="nucleotide sequence ID" value="NZ_JAZIBG010000019.1"/>
</dbReference>
<comment type="caution">
    <text evidence="9">The sequence shown here is derived from an EMBL/GenBank/DDBJ whole genome shotgun (WGS) entry which is preliminary data.</text>
</comment>
<dbReference type="InterPro" id="IPR052017">
    <property type="entry name" value="TSUP"/>
</dbReference>
<dbReference type="Proteomes" id="UP001336250">
    <property type="component" value="Unassembled WGS sequence"/>
</dbReference>
<dbReference type="AlphaFoldDB" id="A0AAW9QBR2"/>
<comment type="subcellular location">
    <subcellularLocation>
        <location evidence="1 8">Cell membrane</location>
        <topology evidence="1 8">Multi-pass membrane protein</topology>
    </subcellularLocation>
</comment>
<dbReference type="Pfam" id="PF01925">
    <property type="entry name" value="TauE"/>
    <property type="match status" value="1"/>
</dbReference>
<dbReference type="GO" id="GO:0005886">
    <property type="term" value="C:plasma membrane"/>
    <property type="evidence" value="ECO:0007669"/>
    <property type="project" value="UniProtKB-SubCell"/>
</dbReference>
<keyword evidence="7 8" id="KW-0472">Membrane</keyword>
<evidence type="ECO:0000256" key="2">
    <source>
        <dbReference type="ARBA" id="ARBA00009142"/>
    </source>
</evidence>
<keyword evidence="3" id="KW-0813">Transport</keyword>
<feature type="transmembrane region" description="Helical" evidence="8">
    <location>
        <begin position="133"/>
        <end position="152"/>
    </location>
</feature>
<dbReference type="EMBL" id="JAZIBG010000019">
    <property type="protein sequence ID" value="MEF7613623.1"/>
    <property type="molecule type" value="Genomic_DNA"/>
</dbReference>
<protein>
    <recommendedName>
        <fullName evidence="8">Probable membrane transporter protein</fullName>
    </recommendedName>
</protein>
<name>A0AAW9QBR2_9BURK</name>
<evidence type="ECO:0000256" key="4">
    <source>
        <dbReference type="ARBA" id="ARBA00022475"/>
    </source>
</evidence>
<dbReference type="InterPro" id="IPR002781">
    <property type="entry name" value="TM_pro_TauE-like"/>
</dbReference>
<evidence type="ECO:0000256" key="7">
    <source>
        <dbReference type="ARBA" id="ARBA00023136"/>
    </source>
</evidence>
<evidence type="ECO:0000256" key="5">
    <source>
        <dbReference type="ARBA" id="ARBA00022692"/>
    </source>
</evidence>
<feature type="transmembrane region" description="Helical" evidence="8">
    <location>
        <begin position="102"/>
        <end position="121"/>
    </location>
</feature>
<keyword evidence="5 8" id="KW-0812">Transmembrane</keyword>
<feature type="transmembrane region" description="Helical" evidence="8">
    <location>
        <begin position="9"/>
        <end position="37"/>
    </location>
</feature>
<feature type="transmembrane region" description="Helical" evidence="8">
    <location>
        <begin position="172"/>
        <end position="192"/>
    </location>
</feature>
<comment type="similarity">
    <text evidence="2 8">Belongs to the 4-toluene sulfonate uptake permease (TSUP) (TC 2.A.102) family.</text>
</comment>
<sequence length="250" mass="26438">MPALITDPWFYAVAIPAVLLMGLSKTGFGAGFGALAVPLMALAVPVPQAAAIMLPLLAIMDALGLMAFIKEVDRKLIRLLLPAGLLGTVVGTLLFGVLSAKVVAAVVGGITLLFLAIRTLFPPRADAPPPPRWLGFVLGTVSGFTSFVAHAGGPPIGFYVLPLKLDPVRFTATMAVFFAAVNASKWIPYAWLGLIDGRNLATSAVLAPLAPVGVWLGIKLVRRVPQQLFYRLFSIGMLLTGSKLLWDGLR</sequence>
<keyword evidence="10" id="KW-1185">Reference proteome</keyword>